<dbReference type="GO" id="GO:0009360">
    <property type="term" value="C:DNA polymerase III complex"/>
    <property type="evidence" value="ECO:0007669"/>
    <property type="project" value="InterPro"/>
</dbReference>
<comment type="function">
    <text evidence="11">DNA polymerase III is a complex, multichain enzyme responsible for most of the replicative synthesis in bacteria. This DNA polymerase also exhibits 3' to 5' exonuclease activity.</text>
</comment>
<dbReference type="Gene3D" id="3.40.50.300">
    <property type="entry name" value="P-loop containing nucleotide triphosphate hydrolases"/>
    <property type="match status" value="1"/>
</dbReference>
<evidence type="ECO:0000259" key="12">
    <source>
        <dbReference type="SMART" id="SM00382"/>
    </source>
</evidence>
<dbReference type="GO" id="GO:0005524">
    <property type="term" value="F:ATP binding"/>
    <property type="evidence" value="ECO:0007669"/>
    <property type="project" value="UniProtKB-KW"/>
</dbReference>
<dbReference type="FunFam" id="3.40.50.300:FF:000014">
    <property type="entry name" value="DNA polymerase III subunit gamma/tau"/>
    <property type="match status" value="1"/>
</dbReference>
<dbReference type="InterPro" id="IPR022754">
    <property type="entry name" value="DNA_pol_III_gamma-3"/>
</dbReference>
<keyword evidence="9 11" id="KW-0239">DNA-directed DNA polymerase</keyword>
<dbReference type="Gene3D" id="1.10.8.60">
    <property type="match status" value="1"/>
</dbReference>
<keyword evidence="4 11" id="KW-0235">DNA replication</keyword>
<dbReference type="Pfam" id="PF13177">
    <property type="entry name" value="DNA_pol3_delta2"/>
    <property type="match status" value="1"/>
</dbReference>
<dbReference type="NCBIfam" id="NF004046">
    <property type="entry name" value="PRK05563.1"/>
    <property type="match status" value="1"/>
</dbReference>
<comment type="catalytic activity">
    <reaction evidence="10 11">
        <text>DNA(n) + a 2'-deoxyribonucleoside 5'-triphosphate = DNA(n+1) + diphosphate</text>
        <dbReference type="Rhea" id="RHEA:22508"/>
        <dbReference type="Rhea" id="RHEA-COMP:17339"/>
        <dbReference type="Rhea" id="RHEA-COMP:17340"/>
        <dbReference type="ChEBI" id="CHEBI:33019"/>
        <dbReference type="ChEBI" id="CHEBI:61560"/>
        <dbReference type="ChEBI" id="CHEBI:173112"/>
        <dbReference type="EC" id="2.7.7.7"/>
    </reaction>
</comment>
<organism evidence="13 14">
    <name type="scientific">Caldimicrobium thiodismutans</name>
    <dbReference type="NCBI Taxonomy" id="1653476"/>
    <lineage>
        <taxon>Bacteria</taxon>
        <taxon>Pseudomonadati</taxon>
        <taxon>Thermodesulfobacteriota</taxon>
        <taxon>Thermodesulfobacteria</taxon>
        <taxon>Thermodesulfobacteriales</taxon>
        <taxon>Thermodesulfobacteriaceae</taxon>
        <taxon>Caldimicrobium</taxon>
    </lineage>
</organism>
<protein>
    <recommendedName>
        <fullName evidence="11">DNA polymerase III subunit gamma/tau</fullName>
        <ecNumber evidence="11">2.7.7.7</ecNumber>
    </recommendedName>
</protein>
<evidence type="ECO:0000256" key="9">
    <source>
        <dbReference type="ARBA" id="ARBA00022932"/>
    </source>
</evidence>
<evidence type="ECO:0000256" key="4">
    <source>
        <dbReference type="ARBA" id="ARBA00022705"/>
    </source>
</evidence>
<dbReference type="EMBL" id="PNIE01000076">
    <property type="protein sequence ID" value="PMP61732.1"/>
    <property type="molecule type" value="Genomic_DNA"/>
</dbReference>
<dbReference type="EC" id="2.7.7.7" evidence="11"/>
<sequence length="496" mass="56886">MSYLVLARKYRPQKFSEVVGQTHVVKTLINALKLGKLTHALLFSGIKGTGKTTIARIVAKALNCLNLQEGYEPCNECQNCQEINKGIFVDVLEIDAASNRGIDQVRELIENLKYAPAKGKAKVYIIDEAHMLTKEAANALLKSLEEPPPHVYFILATTEPNRLPPTILSRCQRYDFRRLDLRTMVQFLRYVCERENYKIETSALELIAKEAQGSMRDALSLLDQAMAYGVQTKEDIQSSLGWHEDALVEEVVQILLEKDLKKALTLSKNLYERGLDLIYLMEKVVEYLRNLFFAKALPGETTINLENPELKELFVTTSQEELLLILQTLLRDLELLKKTPYPQLQFELTLAKICEYKKLIPIREILQKLEEFATSGEAILIPQPSEVKITQKSWENFLEKIKEESSTLHTLLLSLPEPEIHSQEIILKLKGEEEFLKSTYLPLLKEKIESYFGKPLKVIVENYKRSTLDEVKERPEVKLIAQTFSAKIVNIQYTKE</sequence>
<keyword evidence="8 11" id="KW-0067">ATP-binding</keyword>
<dbReference type="CDD" id="cd00009">
    <property type="entry name" value="AAA"/>
    <property type="match status" value="1"/>
</dbReference>
<dbReference type="Proteomes" id="UP000235731">
    <property type="component" value="Unassembled WGS sequence"/>
</dbReference>
<gene>
    <name evidence="11" type="primary">dnaX</name>
    <name evidence="13" type="ORF">C0197_05325</name>
</gene>
<evidence type="ECO:0000256" key="6">
    <source>
        <dbReference type="ARBA" id="ARBA00022741"/>
    </source>
</evidence>
<dbReference type="GO" id="GO:0006261">
    <property type="term" value="P:DNA-templated DNA replication"/>
    <property type="evidence" value="ECO:0007669"/>
    <property type="project" value="TreeGrafter"/>
</dbReference>
<evidence type="ECO:0000256" key="7">
    <source>
        <dbReference type="ARBA" id="ARBA00022833"/>
    </source>
</evidence>
<dbReference type="Pfam" id="PF22608">
    <property type="entry name" value="DNAX_ATPase_lid"/>
    <property type="match status" value="1"/>
</dbReference>
<comment type="caution">
    <text evidence="13">The sequence shown here is derived from an EMBL/GenBank/DDBJ whole genome shotgun (WGS) entry which is preliminary data.</text>
</comment>
<keyword evidence="6 11" id="KW-0547">Nucleotide-binding</keyword>
<comment type="similarity">
    <text evidence="1 11">Belongs to the DnaX/STICHEL family.</text>
</comment>
<dbReference type="InterPro" id="IPR003593">
    <property type="entry name" value="AAA+_ATPase"/>
</dbReference>
<accession>A0A2N7PIR8</accession>
<feature type="domain" description="AAA+ ATPase" evidence="12">
    <location>
        <begin position="37"/>
        <end position="189"/>
    </location>
</feature>
<evidence type="ECO:0000256" key="1">
    <source>
        <dbReference type="ARBA" id="ARBA00006360"/>
    </source>
</evidence>
<comment type="subunit">
    <text evidence="11">DNA polymerase III contains a core (composed of alpha, epsilon and theta chains) that associates with a tau subunit. This core dimerizes to form the POLIII' complex. PolIII' associates with the gamma complex (composed of gamma, delta, delta', psi and chi chains) and with the beta chain to form the complete DNA polymerase III complex.</text>
</comment>
<dbReference type="Pfam" id="PF12169">
    <property type="entry name" value="DNA_pol3_gamma3"/>
    <property type="match status" value="1"/>
</dbReference>
<proteinExistence type="inferred from homology"/>
<reference evidence="13 14" key="1">
    <citation type="submission" date="2018-01" db="EMBL/GenBank/DDBJ databases">
        <title>Metagenomic assembled genomes from two thermal pools in the Uzon Caldera, Kamchatka, Russia.</title>
        <authorList>
            <person name="Wilkins L."/>
            <person name="Ettinger C."/>
        </authorList>
    </citation>
    <scope>NUCLEOTIDE SEQUENCE [LARGE SCALE GENOMIC DNA]</scope>
    <source>
        <strain evidence="13">ZAV-15</strain>
    </source>
</reference>
<evidence type="ECO:0000256" key="2">
    <source>
        <dbReference type="ARBA" id="ARBA00022679"/>
    </source>
</evidence>
<keyword evidence="3 11" id="KW-0548">Nucleotidyltransferase</keyword>
<dbReference type="AlphaFoldDB" id="A0A2N7PIR8"/>
<evidence type="ECO:0000313" key="14">
    <source>
        <dbReference type="Proteomes" id="UP000235731"/>
    </source>
</evidence>
<dbReference type="InterPro" id="IPR027417">
    <property type="entry name" value="P-loop_NTPase"/>
</dbReference>
<dbReference type="InterPro" id="IPR012763">
    <property type="entry name" value="DNA_pol_III_sug/sutau_N"/>
</dbReference>
<dbReference type="Gene3D" id="1.20.272.10">
    <property type="match status" value="1"/>
</dbReference>
<keyword evidence="7" id="KW-0862">Zinc</keyword>
<dbReference type="GO" id="GO:0003677">
    <property type="term" value="F:DNA binding"/>
    <property type="evidence" value="ECO:0007669"/>
    <property type="project" value="InterPro"/>
</dbReference>
<evidence type="ECO:0000256" key="3">
    <source>
        <dbReference type="ARBA" id="ARBA00022695"/>
    </source>
</evidence>
<dbReference type="SMART" id="SM00382">
    <property type="entry name" value="AAA"/>
    <property type="match status" value="1"/>
</dbReference>
<dbReference type="PANTHER" id="PTHR11669:SF0">
    <property type="entry name" value="PROTEIN STICHEL-LIKE 2"/>
    <property type="match status" value="1"/>
</dbReference>
<dbReference type="InterPro" id="IPR045085">
    <property type="entry name" value="HLD_clamp_pol_III_gamma_tau"/>
</dbReference>
<keyword evidence="5" id="KW-0479">Metal-binding</keyword>
<dbReference type="SUPFAM" id="SSF48019">
    <property type="entry name" value="post-AAA+ oligomerization domain-like"/>
    <property type="match status" value="1"/>
</dbReference>
<dbReference type="NCBIfam" id="TIGR02397">
    <property type="entry name" value="dnaX_nterm"/>
    <property type="match status" value="1"/>
</dbReference>
<name>A0A2N7PIR8_9BACT</name>
<evidence type="ECO:0000256" key="5">
    <source>
        <dbReference type="ARBA" id="ARBA00022723"/>
    </source>
</evidence>
<evidence type="ECO:0000256" key="10">
    <source>
        <dbReference type="ARBA" id="ARBA00049244"/>
    </source>
</evidence>
<dbReference type="InterPro" id="IPR008921">
    <property type="entry name" value="DNA_pol3_clamp-load_cplx_C"/>
</dbReference>
<evidence type="ECO:0000256" key="11">
    <source>
        <dbReference type="RuleBase" id="RU364063"/>
    </source>
</evidence>
<keyword evidence="2 11" id="KW-0808">Transferase</keyword>
<dbReference type="PANTHER" id="PTHR11669">
    <property type="entry name" value="REPLICATION FACTOR C / DNA POLYMERASE III GAMMA-TAU SUBUNIT"/>
    <property type="match status" value="1"/>
</dbReference>
<dbReference type="InterPro" id="IPR050238">
    <property type="entry name" value="DNA_Rep/Repair_Clamp_Loader"/>
</dbReference>
<dbReference type="FunFam" id="1.10.8.60:FF:000013">
    <property type="entry name" value="DNA polymerase III subunit gamma/tau"/>
    <property type="match status" value="1"/>
</dbReference>
<evidence type="ECO:0000256" key="8">
    <source>
        <dbReference type="ARBA" id="ARBA00022840"/>
    </source>
</evidence>
<dbReference type="SUPFAM" id="SSF52540">
    <property type="entry name" value="P-loop containing nucleoside triphosphate hydrolases"/>
    <property type="match status" value="1"/>
</dbReference>
<dbReference type="GO" id="GO:0046872">
    <property type="term" value="F:metal ion binding"/>
    <property type="evidence" value="ECO:0007669"/>
    <property type="project" value="UniProtKB-KW"/>
</dbReference>
<dbReference type="GO" id="GO:0003887">
    <property type="term" value="F:DNA-directed DNA polymerase activity"/>
    <property type="evidence" value="ECO:0007669"/>
    <property type="project" value="UniProtKB-KW"/>
</dbReference>
<evidence type="ECO:0000313" key="13">
    <source>
        <dbReference type="EMBL" id="PMP61732.1"/>
    </source>
</evidence>
<dbReference type="CDD" id="cd18137">
    <property type="entry name" value="HLD_clamp_pol_III_gamma_tau"/>
    <property type="match status" value="1"/>
</dbReference>